<dbReference type="Proteomes" id="UP000738431">
    <property type="component" value="Chromosome"/>
</dbReference>
<evidence type="ECO:0000313" key="2">
    <source>
        <dbReference type="EMBL" id="WRQ85555.1"/>
    </source>
</evidence>
<dbReference type="EC" id="3.4.-.-" evidence="2"/>
<accession>A0ABZ1C203</accession>
<dbReference type="PANTHER" id="PTHR30399:SF1">
    <property type="entry name" value="UTP PYROPHOSPHATASE"/>
    <property type="match status" value="1"/>
</dbReference>
<dbReference type="EMBL" id="CP139781">
    <property type="protein sequence ID" value="WRQ85555.1"/>
    <property type="molecule type" value="Genomic_DNA"/>
</dbReference>
<proteinExistence type="predicted"/>
<dbReference type="CDD" id="cd07344">
    <property type="entry name" value="M48_yhfN_like"/>
    <property type="match status" value="1"/>
</dbReference>
<sequence>MDANLQLGDVTITVRRKPIKNLHLSAHPPTGRVTISAPERMRFDRIRLFAISKLDWIKRQQGTLRAQERETPRDFVERESHYVWGRRYLMSVEETEGGSFVELHPRRIVLGVRSGTTADIRRAILERWYRDQIRAAVPEFIRKWEPILDVAVKEFFVCRMKTKWGSCSPERRNIRLNTELAKKPKECLEYVIVHEMVHLLEPTHGPRFQELMNCHLGSWRSTRGLLNNLPIH</sequence>
<dbReference type="Gene3D" id="3.30.2010.10">
    <property type="entry name" value="Metalloproteases ('zincins'), catalytic domain"/>
    <property type="match status" value="1"/>
</dbReference>
<keyword evidence="3" id="KW-1185">Reference proteome</keyword>
<dbReference type="GO" id="GO:0008237">
    <property type="term" value="F:metallopeptidase activity"/>
    <property type="evidence" value="ECO:0007669"/>
    <property type="project" value="UniProtKB-KW"/>
</dbReference>
<keyword evidence="2" id="KW-0645">Protease</keyword>
<name>A0ABZ1C203_9BACT</name>
<keyword evidence="2" id="KW-0378">Hydrolase</keyword>
<protein>
    <submittedName>
        <fullName evidence="2">SprT family zinc-dependent metalloprotease</fullName>
        <ecNumber evidence="2">3.4.-.-</ecNumber>
    </submittedName>
</protein>
<dbReference type="PANTHER" id="PTHR30399">
    <property type="entry name" value="UNCHARACTERIZED PROTEIN YGJP"/>
    <property type="match status" value="1"/>
</dbReference>
<dbReference type="InterPro" id="IPR002725">
    <property type="entry name" value="YgjP-like_metallopeptidase"/>
</dbReference>
<dbReference type="RefSeq" id="WP_221033288.1">
    <property type="nucleotide sequence ID" value="NZ_CP139781.1"/>
</dbReference>
<evidence type="ECO:0000313" key="3">
    <source>
        <dbReference type="Proteomes" id="UP000738431"/>
    </source>
</evidence>
<reference evidence="2 3" key="1">
    <citation type="submission" date="2023-12" db="EMBL/GenBank/DDBJ databases">
        <title>Description of an unclassified Opitutus bacterium of Verrucomicrobiota.</title>
        <authorList>
            <person name="Zhang D.-F."/>
        </authorList>
    </citation>
    <scope>NUCLEOTIDE SEQUENCE [LARGE SCALE GENOMIC DNA]</scope>
    <source>
        <strain evidence="2 3">WL0086</strain>
    </source>
</reference>
<organism evidence="2 3">
    <name type="scientific">Actomonas aquatica</name>
    <dbReference type="NCBI Taxonomy" id="2866162"/>
    <lineage>
        <taxon>Bacteria</taxon>
        <taxon>Pseudomonadati</taxon>
        <taxon>Verrucomicrobiota</taxon>
        <taxon>Opitutia</taxon>
        <taxon>Opitutales</taxon>
        <taxon>Opitutaceae</taxon>
        <taxon>Actomonas</taxon>
    </lineage>
</organism>
<dbReference type="Pfam" id="PF01863">
    <property type="entry name" value="YgjP-like"/>
    <property type="match status" value="1"/>
</dbReference>
<feature type="domain" description="YgjP-like metallopeptidase" evidence="1">
    <location>
        <begin position="26"/>
        <end position="228"/>
    </location>
</feature>
<evidence type="ECO:0000259" key="1">
    <source>
        <dbReference type="Pfam" id="PF01863"/>
    </source>
</evidence>
<gene>
    <name evidence="2" type="ORF">K1X11_012150</name>
</gene>
<dbReference type="InterPro" id="IPR053136">
    <property type="entry name" value="UTP_pyrophosphatase-like"/>
</dbReference>
<keyword evidence="2" id="KW-0482">Metalloprotease</keyword>